<dbReference type="AlphaFoldDB" id="A0A2S5A7T9"/>
<keyword evidence="5" id="KW-0732">Signal</keyword>
<dbReference type="OrthoDB" id="1095575at2"/>
<evidence type="ECO:0000256" key="3">
    <source>
        <dbReference type="ARBA" id="ARBA00023157"/>
    </source>
</evidence>
<comment type="subcellular location">
    <subcellularLocation>
        <location evidence="1">Cell envelope</location>
    </subcellularLocation>
</comment>
<evidence type="ECO:0000256" key="2">
    <source>
        <dbReference type="ARBA" id="ARBA00022748"/>
    </source>
</evidence>
<dbReference type="InterPro" id="IPR017937">
    <property type="entry name" value="Thioredoxin_CS"/>
</dbReference>
<keyword evidence="4" id="KW-0676">Redox-active center</keyword>
<dbReference type="Proteomes" id="UP000236893">
    <property type="component" value="Unassembled WGS sequence"/>
</dbReference>
<feature type="signal peptide" evidence="5">
    <location>
        <begin position="1"/>
        <end position="23"/>
    </location>
</feature>
<dbReference type="PANTHER" id="PTHR42852:SF6">
    <property type="entry name" value="THIOL:DISULFIDE INTERCHANGE PROTEIN DSBE"/>
    <property type="match status" value="1"/>
</dbReference>
<evidence type="ECO:0000256" key="1">
    <source>
        <dbReference type="ARBA" id="ARBA00004196"/>
    </source>
</evidence>
<dbReference type="SUPFAM" id="SSF52833">
    <property type="entry name" value="Thioredoxin-like"/>
    <property type="match status" value="1"/>
</dbReference>
<dbReference type="InterPro" id="IPR013766">
    <property type="entry name" value="Thioredoxin_domain"/>
</dbReference>
<dbReference type="CDD" id="cd02966">
    <property type="entry name" value="TlpA_like_family"/>
    <property type="match status" value="1"/>
</dbReference>
<dbReference type="Gene3D" id="3.40.30.10">
    <property type="entry name" value="Glutaredoxin"/>
    <property type="match status" value="1"/>
</dbReference>
<feature type="chain" id="PRO_5015670923" description="Thioredoxin domain-containing protein" evidence="5">
    <location>
        <begin position="24"/>
        <end position="587"/>
    </location>
</feature>
<dbReference type="InterPro" id="IPR050553">
    <property type="entry name" value="Thioredoxin_ResA/DsbE_sf"/>
</dbReference>
<sequence>MRNFIKSLALVLLCIAAAVNASAQSRLVTITGSFTQKKYYEITIGGKSGDKGFRVVQYNNDPGNTTFSMVFPANADVTYQLKVRVMKMGHRRLEPEAEATYPLNLTGKNSLNLTIDPALFAQKSGFKIEKLPAKFSTVSISGAFNNAKFGVDLTFEKVVEGRLEPVQTIFTKVGDSVFNILVPLEKEGLYYLTTMGWKKQVYLKPNDQLQLVLDNRTGAQISAAKSTEENNVLQKWEELKSPLTEMLKKANKQTNLESFTTVYQPLQPTIKAFVQQVKTKNAKFNALFKTAAQLDNNMAALNMLLKTNSVNRGSFSSMYKEFVNVPDYYKQTLKANTINSADLLKLGEGDNYINLNAKLSLDESKAKEMTDAEKVKVLMNSTPNDTLKAYLLKSQLNELEFNVSNYTEFRDVFLPYKKYTKVPSVKAKYDGVSGMYAADTAYLGKSAYDFTLPDANGKMVNMKDFKGKVVLVDVWATWCGPCKAQMPFLKEVEELYKGNDSIVFVGISLDAAKDKEKWMNMIHEKQLEGVQLLDDFGRTFGRKYKMNAIPRFLLIDKKGNWAEVRCPLPESKEKLKKYIDRELNRNI</sequence>
<keyword evidence="2" id="KW-0201">Cytochrome c-type biogenesis</keyword>
<reference evidence="7 8" key="1">
    <citation type="submission" date="2018-01" db="EMBL/GenBank/DDBJ databases">
        <authorList>
            <person name="Gaut B.S."/>
            <person name="Morton B.R."/>
            <person name="Clegg M.T."/>
            <person name="Duvall M.R."/>
        </authorList>
    </citation>
    <scope>NUCLEOTIDE SEQUENCE [LARGE SCALE GENOMIC DNA]</scope>
    <source>
        <strain evidence="7 8">HR-AV</strain>
    </source>
</reference>
<organism evidence="7 8">
    <name type="scientific">Solitalea longa</name>
    <dbReference type="NCBI Taxonomy" id="2079460"/>
    <lineage>
        <taxon>Bacteria</taxon>
        <taxon>Pseudomonadati</taxon>
        <taxon>Bacteroidota</taxon>
        <taxon>Sphingobacteriia</taxon>
        <taxon>Sphingobacteriales</taxon>
        <taxon>Sphingobacteriaceae</taxon>
        <taxon>Solitalea</taxon>
    </lineage>
</organism>
<dbReference type="PROSITE" id="PS51352">
    <property type="entry name" value="THIOREDOXIN_2"/>
    <property type="match status" value="1"/>
</dbReference>
<evidence type="ECO:0000313" key="8">
    <source>
        <dbReference type="Proteomes" id="UP000236893"/>
    </source>
</evidence>
<dbReference type="GO" id="GO:0016491">
    <property type="term" value="F:oxidoreductase activity"/>
    <property type="evidence" value="ECO:0007669"/>
    <property type="project" value="InterPro"/>
</dbReference>
<evidence type="ECO:0000313" key="7">
    <source>
        <dbReference type="EMBL" id="POY38615.1"/>
    </source>
</evidence>
<name>A0A2S5A7T9_9SPHI</name>
<comment type="caution">
    <text evidence="7">The sequence shown here is derived from an EMBL/GenBank/DDBJ whole genome shotgun (WGS) entry which is preliminary data.</text>
</comment>
<keyword evidence="3" id="KW-1015">Disulfide bond</keyword>
<dbReference type="RefSeq" id="WP_103787872.1">
    <property type="nucleotide sequence ID" value="NZ_PQVF01000002.1"/>
</dbReference>
<dbReference type="EMBL" id="PQVF01000002">
    <property type="protein sequence ID" value="POY38615.1"/>
    <property type="molecule type" value="Genomic_DNA"/>
</dbReference>
<dbReference type="GO" id="GO:0030313">
    <property type="term" value="C:cell envelope"/>
    <property type="evidence" value="ECO:0007669"/>
    <property type="project" value="UniProtKB-SubCell"/>
</dbReference>
<proteinExistence type="predicted"/>
<evidence type="ECO:0000256" key="5">
    <source>
        <dbReference type="SAM" id="SignalP"/>
    </source>
</evidence>
<dbReference type="PANTHER" id="PTHR42852">
    <property type="entry name" value="THIOL:DISULFIDE INTERCHANGE PROTEIN DSBE"/>
    <property type="match status" value="1"/>
</dbReference>
<dbReference type="PROSITE" id="PS00194">
    <property type="entry name" value="THIOREDOXIN_1"/>
    <property type="match status" value="1"/>
</dbReference>
<evidence type="ECO:0000256" key="4">
    <source>
        <dbReference type="ARBA" id="ARBA00023284"/>
    </source>
</evidence>
<gene>
    <name evidence="7" type="ORF">C3K47_04260</name>
</gene>
<evidence type="ECO:0000259" key="6">
    <source>
        <dbReference type="PROSITE" id="PS51352"/>
    </source>
</evidence>
<dbReference type="Pfam" id="PF08534">
    <property type="entry name" value="Redoxin"/>
    <property type="match status" value="1"/>
</dbReference>
<dbReference type="GO" id="GO:0017004">
    <property type="term" value="P:cytochrome complex assembly"/>
    <property type="evidence" value="ECO:0007669"/>
    <property type="project" value="UniProtKB-KW"/>
</dbReference>
<dbReference type="InterPro" id="IPR036249">
    <property type="entry name" value="Thioredoxin-like_sf"/>
</dbReference>
<accession>A0A2S5A7T9</accession>
<dbReference type="InterPro" id="IPR013740">
    <property type="entry name" value="Redoxin"/>
</dbReference>
<feature type="domain" description="Thioredoxin" evidence="6">
    <location>
        <begin position="441"/>
        <end position="584"/>
    </location>
</feature>
<keyword evidence="8" id="KW-1185">Reference proteome</keyword>
<protein>
    <recommendedName>
        <fullName evidence="6">Thioredoxin domain-containing protein</fullName>
    </recommendedName>
</protein>